<evidence type="ECO:0000256" key="2">
    <source>
        <dbReference type="ARBA" id="ARBA00023043"/>
    </source>
</evidence>
<evidence type="ECO:0000256" key="3">
    <source>
        <dbReference type="PROSITE-ProRule" id="PRU00023"/>
    </source>
</evidence>
<feature type="repeat" description="ANK" evidence="3">
    <location>
        <begin position="250"/>
        <end position="290"/>
    </location>
</feature>
<keyword evidence="5" id="KW-1185">Reference proteome</keyword>
<dbReference type="GeneID" id="81587999"/>
<keyword evidence="1" id="KW-0677">Repeat</keyword>
<dbReference type="EMBL" id="JAQJAE010000003">
    <property type="protein sequence ID" value="KAJ5603744.1"/>
    <property type="molecule type" value="Genomic_DNA"/>
</dbReference>
<reference evidence="4" key="1">
    <citation type="journal article" date="2023" name="IMA Fungus">
        <title>Comparative genomic study of the Penicillium genus elucidates a diverse pangenome and 15 lateral gene transfer events.</title>
        <authorList>
            <person name="Petersen C."/>
            <person name="Sorensen T."/>
            <person name="Nielsen M.R."/>
            <person name="Sondergaard T.E."/>
            <person name="Sorensen J.L."/>
            <person name="Fitzpatrick D.A."/>
            <person name="Frisvad J.C."/>
            <person name="Nielsen K.L."/>
        </authorList>
    </citation>
    <scope>NUCLEOTIDE SEQUENCE</scope>
    <source>
        <strain evidence="4">IBT 12815</strain>
    </source>
</reference>
<sequence length="402" mass="44820">MYLDSLPFEIICLVASYLPENRDRLSLLRCNRVLYDTLIDVLYKQDIRTICYALPWLLQRGFERETQHLISRNNLDVNIPVASRASSINTPLLLAIRSGRTNMVELILRNGAQVNLGTDISALGYAATLGYYDITSLLLQHGAHVDLVGQICRLTPLGCALEFGNSSRKGKSCLWVRKVLYDGLLKSKGENESFAVTQLLVANGADPHFKSDGTLSTALHRIPKSPWKSPEKLFSLFLNSGADLNAQDSKGNTPLHVVFSHNAFLGDMKAQTQFVELLLRSGADVNINNRHGRTALGIRFGNPSILERLLKPGVNTRCRGKSGGEIIWKLLTTPCDNQKKGTRQHVINTIMIELLLEHGACANQIIEWGCPLDLPTAQRYPVLKDLMNKRKMVPRKAFPKKP</sequence>
<dbReference type="PROSITE" id="PS50297">
    <property type="entry name" value="ANK_REP_REGION"/>
    <property type="match status" value="2"/>
</dbReference>
<dbReference type="RefSeq" id="XP_056753542.1">
    <property type="nucleotide sequence ID" value="XM_056897757.1"/>
</dbReference>
<feature type="repeat" description="ANK" evidence="3">
    <location>
        <begin position="87"/>
        <end position="119"/>
    </location>
</feature>
<dbReference type="PANTHER" id="PTHR24126">
    <property type="entry name" value="ANKYRIN REPEAT, PH AND SEC7 DOMAIN CONTAINING PROTEIN SECG-RELATED"/>
    <property type="match status" value="1"/>
</dbReference>
<dbReference type="Gene3D" id="1.25.40.20">
    <property type="entry name" value="Ankyrin repeat-containing domain"/>
    <property type="match status" value="2"/>
</dbReference>
<evidence type="ECO:0000313" key="4">
    <source>
        <dbReference type="EMBL" id="KAJ5603744.1"/>
    </source>
</evidence>
<dbReference type="PROSITE" id="PS50088">
    <property type="entry name" value="ANK_REPEAT"/>
    <property type="match status" value="3"/>
</dbReference>
<organism evidence="4 5">
    <name type="scientific">Penicillium hordei</name>
    <dbReference type="NCBI Taxonomy" id="40994"/>
    <lineage>
        <taxon>Eukaryota</taxon>
        <taxon>Fungi</taxon>
        <taxon>Dikarya</taxon>
        <taxon>Ascomycota</taxon>
        <taxon>Pezizomycotina</taxon>
        <taxon>Eurotiomycetes</taxon>
        <taxon>Eurotiomycetidae</taxon>
        <taxon>Eurotiales</taxon>
        <taxon>Aspergillaceae</taxon>
        <taxon>Penicillium</taxon>
    </lineage>
</organism>
<name>A0AAD6H5G0_9EURO</name>
<evidence type="ECO:0000313" key="5">
    <source>
        <dbReference type="Proteomes" id="UP001213799"/>
    </source>
</evidence>
<keyword evidence="2 3" id="KW-0040">ANK repeat</keyword>
<dbReference type="InterPro" id="IPR002110">
    <property type="entry name" value="Ankyrin_rpt"/>
</dbReference>
<feature type="repeat" description="ANK" evidence="3">
    <location>
        <begin position="118"/>
        <end position="150"/>
    </location>
</feature>
<dbReference type="SUPFAM" id="SSF48403">
    <property type="entry name" value="Ankyrin repeat"/>
    <property type="match status" value="1"/>
</dbReference>
<proteinExistence type="predicted"/>
<dbReference type="SMART" id="SM00248">
    <property type="entry name" value="ANK"/>
    <property type="match status" value="3"/>
</dbReference>
<gene>
    <name evidence="4" type="ORF">N7537_006700</name>
</gene>
<dbReference type="Proteomes" id="UP001213799">
    <property type="component" value="Unassembled WGS sequence"/>
</dbReference>
<accession>A0AAD6H5G0</accession>
<protein>
    <recommendedName>
        <fullName evidence="6">F-box domain-containing protein</fullName>
    </recommendedName>
</protein>
<comment type="caution">
    <text evidence="4">The sequence shown here is derived from an EMBL/GenBank/DDBJ whole genome shotgun (WGS) entry which is preliminary data.</text>
</comment>
<dbReference type="Pfam" id="PF12796">
    <property type="entry name" value="Ank_2"/>
    <property type="match status" value="2"/>
</dbReference>
<dbReference type="InterPro" id="IPR036770">
    <property type="entry name" value="Ankyrin_rpt-contain_sf"/>
</dbReference>
<dbReference type="AlphaFoldDB" id="A0AAD6H5G0"/>
<evidence type="ECO:0008006" key="6">
    <source>
        <dbReference type="Google" id="ProtNLM"/>
    </source>
</evidence>
<reference evidence="4" key="2">
    <citation type="submission" date="2023-01" db="EMBL/GenBank/DDBJ databases">
        <authorList>
            <person name="Petersen C."/>
        </authorList>
    </citation>
    <scope>NUCLEOTIDE SEQUENCE</scope>
    <source>
        <strain evidence="4">IBT 12815</strain>
    </source>
</reference>
<evidence type="ECO:0000256" key="1">
    <source>
        <dbReference type="ARBA" id="ARBA00022737"/>
    </source>
</evidence>
<dbReference type="PANTHER" id="PTHR24126:SF14">
    <property type="entry name" value="ANK_REP_REGION DOMAIN-CONTAINING PROTEIN"/>
    <property type="match status" value="1"/>
</dbReference>